<dbReference type="Proteomes" id="UP000597656">
    <property type="component" value="Unassembled WGS sequence"/>
</dbReference>
<feature type="domain" description="Xylose isomerase-like TIM barrel" evidence="3">
    <location>
        <begin position="24"/>
        <end position="242"/>
    </location>
</feature>
<sequence>MIAVDRLAANLKWLFTDLPFERRFDAAAQAGFTAVEYPSPYEFPAAELRRRLSDAGVTQVLLNSPLGGEGEVGTACLPDRREEFRAGIDRGLDYAVELGAAFLHVPAGINHVSRDRGFAHYVANIAWAAERSRGTGLRIVLEAQNKRDAPGFLLDDQAHAAAVVEAVGADHVGLLFDAYHAHHDEDDVVTVLREHLPKVFHVQVADAPGRGEPGTGDIRWPAVFDALTGYDGWIGCEYRQSGPTGLGWVTS</sequence>
<proteinExistence type="inferred from homology"/>
<dbReference type="PANTHER" id="PTHR43489:SF6">
    <property type="entry name" value="HYDROXYPYRUVATE ISOMERASE-RELATED"/>
    <property type="match status" value="1"/>
</dbReference>
<evidence type="ECO:0000256" key="2">
    <source>
        <dbReference type="PIRNR" id="PIRNR006241"/>
    </source>
</evidence>
<dbReference type="EMBL" id="BMNC01000003">
    <property type="protein sequence ID" value="GGM90426.1"/>
    <property type="molecule type" value="Genomic_DNA"/>
</dbReference>
<dbReference type="InterPro" id="IPR036237">
    <property type="entry name" value="Xyl_isomerase-like_sf"/>
</dbReference>
<protein>
    <submittedName>
        <fullName evidence="4">Hydroxypyruvate isomerase</fullName>
    </submittedName>
</protein>
<evidence type="ECO:0000313" key="4">
    <source>
        <dbReference type="EMBL" id="GGM90426.1"/>
    </source>
</evidence>
<dbReference type="InterPro" id="IPR026040">
    <property type="entry name" value="HyI-like"/>
</dbReference>
<dbReference type="InterPro" id="IPR050417">
    <property type="entry name" value="Sugar_Epim/Isomerase"/>
</dbReference>
<dbReference type="Gene3D" id="3.20.20.150">
    <property type="entry name" value="Divalent-metal-dependent TIM barrel enzymes"/>
    <property type="match status" value="1"/>
</dbReference>
<dbReference type="RefSeq" id="WP_189155204.1">
    <property type="nucleotide sequence ID" value="NZ_BMNC01000003.1"/>
</dbReference>
<evidence type="ECO:0000313" key="5">
    <source>
        <dbReference type="Proteomes" id="UP000597656"/>
    </source>
</evidence>
<comment type="similarity">
    <text evidence="2">Belongs to the hyi family.</text>
</comment>
<accession>A0ABQ2HSJ8</accession>
<gene>
    <name evidence="4" type="primary">hyi</name>
    <name evidence="4" type="ORF">GCM10011609_29250</name>
</gene>
<dbReference type="PIRSF" id="PIRSF006241">
    <property type="entry name" value="HyI"/>
    <property type="match status" value="1"/>
</dbReference>
<dbReference type="SUPFAM" id="SSF51658">
    <property type="entry name" value="Xylose isomerase-like"/>
    <property type="match status" value="1"/>
</dbReference>
<keyword evidence="1 2" id="KW-0413">Isomerase</keyword>
<dbReference type="PANTHER" id="PTHR43489">
    <property type="entry name" value="ISOMERASE"/>
    <property type="match status" value="1"/>
</dbReference>
<evidence type="ECO:0000256" key="1">
    <source>
        <dbReference type="ARBA" id="ARBA00023235"/>
    </source>
</evidence>
<name>A0ABQ2HSJ8_9PSEU</name>
<organism evidence="4 5">
    <name type="scientific">Lentzea pudingi</name>
    <dbReference type="NCBI Taxonomy" id="1789439"/>
    <lineage>
        <taxon>Bacteria</taxon>
        <taxon>Bacillati</taxon>
        <taxon>Actinomycetota</taxon>
        <taxon>Actinomycetes</taxon>
        <taxon>Pseudonocardiales</taxon>
        <taxon>Pseudonocardiaceae</taxon>
        <taxon>Lentzea</taxon>
    </lineage>
</organism>
<evidence type="ECO:0000259" key="3">
    <source>
        <dbReference type="Pfam" id="PF01261"/>
    </source>
</evidence>
<dbReference type="Pfam" id="PF01261">
    <property type="entry name" value="AP_endonuc_2"/>
    <property type="match status" value="1"/>
</dbReference>
<reference evidence="5" key="1">
    <citation type="journal article" date="2019" name="Int. J. Syst. Evol. Microbiol.">
        <title>The Global Catalogue of Microorganisms (GCM) 10K type strain sequencing project: providing services to taxonomists for standard genome sequencing and annotation.</title>
        <authorList>
            <consortium name="The Broad Institute Genomics Platform"/>
            <consortium name="The Broad Institute Genome Sequencing Center for Infectious Disease"/>
            <person name="Wu L."/>
            <person name="Ma J."/>
        </authorList>
    </citation>
    <scope>NUCLEOTIDE SEQUENCE [LARGE SCALE GENOMIC DNA]</scope>
    <source>
        <strain evidence="5">CGMCC 4.7319</strain>
    </source>
</reference>
<comment type="caution">
    <text evidence="4">The sequence shown here is derived from an EMBL/GenBank/DDBJ whole genome shotgun (WGS) entry which is preliminary data.</text>
</comment>
<dbReference type="GO" id="GO:0016853">
    <property type="term" value="F:isomerase activity"/>
    <property type="evidence" value="ECO:0007669"/>
    <property type="project" value="UniProtKB-KW"/>
</dbReference>
<dbReference type="InterPro" id="IPR013022">
    <property type="entry name" value="Xyl_isomerase-like_TIM-brl"/>
</dbReference>
<keyword evidence="5" id="KW-1185">Reference proteome</keyword>